<evidence type="ECO:0000313" key="4">
    <source>
        <dbReference type="Proteomes" id="UP000594195"/>
    </source>
</evidence>
<feature type="region of interest" description="Disordered" evidence="1">
    <location>
        <begin position="244"/>
        <end position="265"/>
    </location>
</feature>
<dbReference type="RefSeq" id="WP_193811618.1">
    <property type="nucleotide sequence ID" value="NZ_CP040442.1"/>
</dbReference>
<gene>
    <name evidence="3" type="ORF">Q73A0000_14220</name>
</gene>
<feature type="compositionally biased region" description="Basic and acidic residues" evidence="1">
    <location>
        <begin position="244"/>
        <end position="255"/>
    </location>
</feature>
<proteinExistence type="predicted"/>
<dbReference type="InterPro" id="IPR005901">
    <property type="entry name" value="GLPGLI"/>
</dbReference>
<dbReference type="KEGG" id="kfa:Q73A0000_14220"/>
<sequence length="265" mass="31095">MKKIIWLSLFLFIINFHTAQNKLDNDSYRITYLLKYKPDSTKLNIYNEDLFYLYITGTDSRFVAEKKMKKDSLLNAFAKNNNLFGGFAMENFPKPRNEYVIYSIKGVDTHIETLGLTTLGYSIVEKPKWILKKQLVKYEKFNCHVATSEYLGRKWTALYDNDISLTIGPYKFTNLPGLVLKVYDEQEDYVFSMVKIEKIDHTPITIREKFKNVTDRNVFMKAKNDFISNPYVGRPSGIRKVENPVRQKENTDRFKKSNSNPLELN</sequence>
<evidence type="ECO:0000256" key="2">
    <source>
        <dbReference type="SAM" id="SignalP"/>
    </source>
</evidence>
<feature type="signal peptide" evidence="2">
    <location>
        <begin position="1"/>
        <end position="19"/>
    </location>
</feature>
<evidence type="ECO:0000256" key="1">
    <source>
        <dbReference type="SAM" id="MobiDB-lite"/>
    </source>
</evidence>
<dbReference type="NCBIfam" id="TIGR01200">
    <property type="entry name" value="GLPGLI"/>
    <property type="match status" value="1"/>
</dbReference>
<dbReference type="AlphaFoldDB" id="A0A7M2YAZ8"/>
<dbReference type="EMBL" id="CP040442">
    <property type="protein sequence ID" value="QOW11437.1"/>
    <property type="molecule type" value="Genomic_DNA"/>
</dbReference>
<evidence type="ECO:0000313" key="3">
    <source>
        <dbReference type="EMBL" id="QOW11437.1"/>
    </source>
</evidence>
<keyword evidence="4" id="KW-1185">Reference proteome</keyword>
<feature type="chain" id="PRO_5032780817" evidence="2">
    <location>
        <begin position="20"/>
        <end position="265"/>
    </location>
</feature>
<keyword evidence="2" id="KW-0732">Signal</keyword>
<protein>
    <submittedName>
        <fullName evidence="3">GLPGLI family protein</fullName>
    </submittedName>
</protein>
<name>A0A7M2YAZ8_9FLAO</name>
<reference evidence="3 4" key="1">
    <citation type="submission" date="2019-05" db="EMBL/GenBank/DDBJ databases">
        <title>Chryseobacterium sp. isolated from King George Island, maritime Antarctica.</title>
        <authorList>
            <person name="Peng X."/>
        </authorList>
    </citation>
    <scope>NUCLEOTIDE SEQUENCE [LARGE SCALE GENOMIC DNA]</scope>
    <source>
        <strain evidence="3 4">7-3A</strain>
    </source>
</reference>
<dbReference type="Proteomes" id="UP000594195">
    <property type="component" value="Chromosome"/>
</dbReference>
<accession>A0A7M2YAZ8</accession>
<organism evidence="3 4">
    <name type="scientific">Kaistella flava</name>
    <name type="common">ex Peng et al. 2021</name>
    <dbReference type="NCBI Taxonomy" id="2038776"/>
    <lineage>
        <taxon>Bacteria</taxon>
        <taxon>Pseudomonadati</taxon>
        <taxon>Bacteroidota</taxon>
        <taxon>Flavobacteriia</taxon>
        <taxon>Flavobacteriales</taxon>
        <taxon>Weeksellaceae</taxon>
        <taxon>Chryseobacterium group</taxon>
        <taxon>Kaistella</taxon>
    </lineage>
</organism>